<feature type="transmembrane region" description="Helical" evidence="1">
    <location>
        <begin position="488"/>
        <end position="509"/>
    </location>
</feature>
<keyword evidence="1" id="KW-0472">Membrane</keyword>
<comment type="caution">
    <text evidence="2">The sequence shown here is derived from an EMBL/GenBank/DDBJ whole genome shotgun (WGS) entry which is preliminary data.</text>
</comment>
<accession>K1LGA8</accession>
<keyword evidence="3" id="KW-1185">Reference proteome</keyword>
<feature type="transmembrane region" description="Helical" evidence="1">
    <location>
        <begin position="126"/>
        <end position="148"/>
    </location>
</feature>
<dbReference type="InterPro" id="IPR031584">
    <property type="entry name" value="Put_ABC_export"/>
</dbReference>
<keyword evidence="1" id="KW-1133">Transmembrane helix</keyword>
<feature type="transmembrane region" description="Helical" evidence="1">
    <location>
        <begin position="75"/>
        <end position="94"/>
    </location>
</feature>
<feature type="transmembrane region" description="Helical" evidence="1">
    <location>
        <begin position="349"/>
        <end position="370"/>
    </location>
</feature>
<name>K1LGA8_CECL9</name>
<evidence type="ECO:0000313" key="3">
    <source>
        <dbReference type="Proteomes" id="UP000004478"/>
    </source>
</evidence>
<keyword evidence="1" id="KW-0812">Transmembrane</keyword>
<feature type="transmembrane region" description="Helical" evidence="1">
    <location>
        <begin position="515"/>
        <end position="536"/>
    </location>
</feature>
<protein>
    <recommendedName>
        <fullName evidence="4">ABC exporter</fullName>
    </recommendedName>
</protein>
<sequence>MNEFKLLLRKDIFILINNIKLILRNPLRLLPYAFIVGYFSFFYFQRGSRRSDMEVDTSQFQDLEDAAEGIEQVNYVLQNINGGLTLLALAFFMFKMYQATKKNVSFFSMADVNLLFTSPAAPSKILLYYMIRAIFPATGGAFLFTLYGTAQLNEIYDLNLMNLSILTMGFTLFFFILSPIRFLIYTLNTKYNLLNQMKVAVFGLGLFLALMILIPGLMAEKFWMGMFAWISSPWFDFFPLVGWSRGILTYLSHESLWISGGFMAVYLLTFILIVQLVIYNAGYYYEDVLEATKSNEETKEKVQGKQTASEGSISLNAKKKLAIKDFGTGAVALYWRNYVNSSRQDFHPLIGLIGLGLAVVAYVLAILSLFDWFAHQIIYGYLMVLLLMYFFGGMGKSNIGDLKKPYFILIPASWTAKFWNLIKLDLYQTMVFALILIIPTVLIAKLSFGLILLFPICITLLYLTGVGISLITVVGFEEGWDRKLIRPLIIGGVFLFGIGPSLAAAGFGYLVSQQFVYALLGLAIGMFIVTAVMLHVSMDVISKVEFKEN</sequence>
<reference evidence="2 3" key="1">
    <citation type="journal article" date="2012" name="J. Bacteriol.">
        <title>Draft Genome Sequence of Cecembia lonarensis Strain LW9T, Isolated from Lonar Lake, a Haloalkaline Lake in India.</title>
        <authorList>
            <person name="Shivaji S."/>
            <person name="Ara S."/>
            <person name="Singh A."/>
            <person name="Pinnaka A.K."/>
        </authorList>
    </citation>
    <scope>NUCLEOTIDE SEQUENCE [LARGE SCALE GENOMIC DNA]</scope>
    <source>
        <strain evidence="2 3">LW9</strain>
    </source>
</reference>
<evidence type="ECO:0008006" key="4">
    <source>
        <dbReference type="Google" id="ProtNLM"/>
    </source>
</evidence>
<evidence type="ECO:0000256" key="1">
    <source>
        <dbReference type="SAM" id="Phobius"/>
    </source>
</evidence>
<feature type="transmembrane region" description="Helical" evidence="1">
    <location>
        <begin position="255"/>
        <end position="279"/>
    </location>
</feature>
<dbReference type="Proteomes" id="UP000004478">
    <property type="component" value="Unassembled WGS sequence"/>
</dbReference>
<feature type="transmembrane region" description="Helical" evidence="1">
    <location>
        <begin position="29"/>
        <end position="45"/>
    </location>
</feature>
<evidence type="ECO:0000313" key="2">
    <source>
        <dbReference type="EMBL" id="EKB49258.1"/>
    </source>
</evidence>
<feature type="transmembrane region" description="Helical" evidence="1">
    <location>
        <begin position="377"/>
        <end position="394"/>
    </location>
</feature>
<feature type="transmembrane region" description="Helical" evidence="1">
    <location>
        <begin position="199"/>
        <end position="217"/>
    </location>
</feature>
<proteinExistence type="predicted"/>
<organism evidence="2 3">
    <name type="scientific">Cecembia lonarensis (strain CCUG 58316 / KCTC 22772 / LW9)</name>
    <dbReference type="NCBI Taxonomy" id="1225176"/>
    <lineage>
        <taxon>Bacteria</taxon>
        <taxon>Pseudomonadati</taxon>
        <taxon>Bacteroidota</taxon>
        <taxon>Cytophagia</taxon>
        <taxon>Cytophagales</taxon>
        <taxon>Cyclobacteriaceae</taxon>
        <taxon>Cecembia</taxon>
    </lineage>
</organism>
<feature type="transmembrane region" description="Helical" evidence="1">
    <location>
        <begin position="452"/>
        <end position="476"/>
    </location>
</feature>
<feature type="transmembrane region" description="Helical" evidence="1">
    <location>
        <begin position="429"/>
        <end position="446"/>
    </location>
</feature>
<feature type="transmembrane region" description="Helical" evidence="1">
    <location>
        <begin position="160"/>
        <end position="187"/>
    </location>
</feature>
<feature type="transmembrane region" description="Helical" evidence="1">
    <location>
        <begin position="223"/>
        <end position="243"/>
    </location>
</feature>
<dbReference type="RefSeq" id="WP_009185134.1">
    <property type="nucleotide sequence ID" value="NZ_AMGM01000029.1"/>
</dbReference>
<dbReference type="AlphaFoldDB" id="K1LGA8"/>
<gene>
    <name evidence="2" type="ORF">B879_02104</name>
</gene>
<dbReference type="Pfam" id="PF16962">
    <property type="entry name" value="ABC_export"/>
    <property type="match status" value="1"/>
</dbReference>
<dbReference type="EMBL" id="AMGM01000029">
    <property type="protein sequence ID" value="EKB49258.1"/>
    <property type="molecule type" value="Genomic_DNA"/>
</dbReference>
<dbReference type="OrthoDB" id="816862at2"/>
<dbReference type="PATRIC" id="fig|1225176.3.peg.2246"/>